<dbReference type="InterPro" id="IPR026060">
    <property type="entry name" value="AMY1"/>
</dbReference>
<feature type="compositionally biased region" description="Acidic residues" evidence="5">
    <location>
        <begin position="96"/>
        <end position="108"/>
    </location>
</feature>
<dbReference type="EMBL" id="JAPWTJ010000043">
    <property type="protein sequence ID" value="KAJ8984256.1"/>
    <property type="molecule type" value="Genomic_DNA"/>
</dbReference>
<comment type="caution">
    <text evidence="6">The sequence shown here is derived from an EMBL/GenBank/DDBJ whole genome shotgun (WGS) entry which is preliminary data.</text>
</comment>
<feature type="region of interest" description="Disordered" evidence="5">
    <location>
        <begin position="86"/>
        <end position="124"/>
    </location>
</feature>
<gene>
    <name evidence="6" type="ORF">NQ317_007488</name>
</gene>
<evidence type="ECO:0000256" key="4">
    <source>
        <dbReference type="SAM" id="Coils"/>
    </source>
</evidence>
<evidence type="ECO:0000256" key="3">
    <source>
        <dbReference type="ARBA" id="ARBA00023242"/>
    </source>
</evidence>
<feature type="coiled-coil region" evidence="4">
    <location>
        <begin position="51"/>
        <end position="85"/>
    </location>
</feature>
<keyword evidence="7" id="KW-1185">Reference proteome</keyword>
<protein>
    <recommendedName>
        <fullName evidence="8">c-Myc-binding protein</fullName>
    </recommendedName>
</protein>
<evidence type="ECO:0000256" key="2">
    <source>
        <dbReference type="ARBA" id="ARBA00009389"/>
    </source>
</evidence>
<keyword evidence="4" id="KW-0175">Coiled coil</keyword>
<evidence type="ECO:0008006" key="8">
    <source>
        <dbReference type="Google" id="ProtNLM"/>
    </source>
</evidence>
<comment type="subcellular location">
    <subcellularLocation>
        <location evidence="1">Nucleus</location>
    </subcellularLocation>
</comment>
<comment type="similarity">
    <text evidence="2">Belongs to the AMY1 family.</text>
</comment>
<organism evidence="6 7">
    <name type="scientific">Molorchus minor</name>
    <dbReference type="NCBI Taxonomy" id="1323400"/>
    <lineage>
        <taxon>Eukaryota</taxon>
        <taxon>Metazoa</taxon>
        <taxon>Ecdysozoa</taxon>
        <taxon>Arthropoda</taxon>
        <taxon>Hexapoda</taxon>
        <taxon>Insecta</taxon>
        <taxon>Pterygota</taxon>
        <taxon>Neoptera</taxon>
        <taxon>Endopterygota</taxon>
        <taxon>Coleoptera</taxon>
        <taxon>Polyphaga</taxon>
        <taxon>Cucujiformia</taxon>
        <taxon>Chrysomeloidea</taxon>
        <taxon>Cerambycidae</taxon>
        <taxon>Lamiinae</taxon>
        <taxon>Monochamini</taxon>
        <taxon>Molorchus</taxon>
    </lineage>
</organism>
<sequence>MKPSEGKREEFRKYLEKNGIMDALTKVLVNLYEEVDKPEEPLQYILDKLSVQAGQETHKELHDKLEEAQGQIGDLQGQLEQLQNAMAEPAPVEGEMPPEEAPPEEAPVEAEAPADQAPADQPPLNKKNCVISFSLLNASYVPFSFSLTFCRGV</sequence>
<name>A0ABQ9K0W2_9CUCU</name>
<evidence type="ECO:0000256" key="5">
    <source>
        <dbReference type="SAM" id="MobiDB-lite"/>
    </source>
</evidence>
<feature type="compositionally biased region" description="Low complexity" evidence="5">
    <location>
        <begin position="109"/>
        <end position="123"/>
    </location>
</feature>
<evidence type="ECO:0000313" key="7">
    <source>
        <dbReference type="Proteomes" id="UP001162164"/>
    </source>
</evidence>
<feature type="compositionally biased region" description="Low complexity" evidence="5">
    <location>
        <begin position="86"/>
        <end position="95"/>
    </location>
</feature>
<accession>A0ABQ9K0W2</accession>
<evidence type="ECO:0000256" key="1">
    <source>
        <dbReference type="ARBA" id="ARBA00004123"/>
    </source>
</evidence>
<keyword evidence="3" id="KW-0539">Nucleus</keyword>
<dbReference type="PANTHER" id="PTHR13168">
    <property type="entry name" value="ASSOCIATE OF C-MYC AMY-1"/>
    <property type="match status" value="1"/>
</dbReference>
<evidence type="ECO:0000313" key="6">
    <source>
        <dbReference type="EMBL" id="KAJ8984256.1"/>
    </source>
</evidence>
<reference evidence="6" key="1">
    <citation type="journal article" date="2023" name="Insect Mol. Biol.">
        <title>Genome sequencing provides insights into the evolution of gene families encoding plant cell wall-degrading enzymes in longhorned beetles.</title>
        <authorList>
            <person name="Shin N.R."/>
            <person name="Okamura Y."/>
            <person name="Kirsch R."/>
            <person name="Pauchet Y."/>
        </authorList>
    </citation>
    <scope>NUCLEOTIDE SEQUENCE</scope>
    <source>
        <strain evidence="6">MMC_N1</strain>
    </source>
</reference>
<proteinExistence type="inferred from homology"/>
<dbReference type="PRINTS" id="PR02028">
    <property type="entry name" value="CMYCBINDINGP"/>
</dbReference>
<dbReference type="Proteomes" id="UP001162164">
    <property type="component" value="Unassembled WGS sequence"/>
</dbReference>
<dbReference type="PANTHER" id="PTHR13168:SF0">
    <property type="entry name" value="C-MYC-BINDING PROTEIN"/>
    <property type="match status" value="1"/>
</dbReference>